<evidence type="ECO:0000256" key="11">
    <source>
        <dbReference type="ARBA" id="ARBA00023027"/>
    </source>
</evidence>
<dbReference type="Pfam" id="PF01966">
    <property type="entry name" value="HD"/>
    <property type="match status" value="1"/>
</dbReference>
<gene>
    <name evidence="14 16" type="primary">nadD</name>
    <name evidence="16" type="ORF">E5986_05335</name>
</gene>
<keyword evidence="10" id="KW-0408">Iron</keyword>
<evidence type="ECO:0000256" key="12">
    <source>
        <dbReference type="ARBA" id="ARBA00048721"/>
    </source>
</evidence>
<organism evidence="16 17">
    <name type="scientific">Adlercreutzia caecimuris</name>
    <dbReference type="NCBI Taxonomy" id="671266"/>
    <lineage>
        <taxon>Bacteria</taxon>
        <taxon>Bacillati</taxon>
        <taxon>Actinomycetota</taxon>
        <taxon>Coriobacteriia</taxon>
        <taxon>Eggerthellales</taxon>
        <taxon>Eggerthellaceae</taxon>
        <taxon>Adlercreutzia</taxon>
    </lineage>
</organism>
<comment type="catalytic activity">
    <reaction evidence="12 14">
        <text>nicotinate beta-D-ribonucleotide + ATP + H(+) = deamido-NAD(+) + diphosphate</text>
        <dbReference type="Rhea" id="RHEA:22860"/>
        <dbReference type="ChEBI" id="CHEBI:15378"/>
        <dbReference type="ChEBI" id="CHEBI:30616"/>
        <dbReference type="ChEBI" id="CHEBI:33019"/>
        <dbReference type="ChEBI" id="CHEBI:57502"/>
        <dbReference type="ChEBI" id="CHEBI:58437"/>
        <dbReference type="EC" id="2.7.7.18"/>
    </reaction>
</comment>
<dbReference type="PROSITE" id="PS51831">
    <property type="entry name" value="HD"/>
    <property type="match status" value="1"/>
</dbReference>
<keyword evidence="3 14" id="KW-0662">Pyridine nucleotide biosynthesis</keyword>
<evidence type="ECO:0000256" key="3">
    <source>
        <dbReference type="ARBA" id="ARBA00022642"/>
    </source>
</evidence>
<keyword evidence="8" id="KW-0378">Hydrolase</keyword>
<evidence type="ECO:0000256" key="9">
    <source>
        <dbReference type="ARBA" id="ARBA00022840"/>
    </source>
</evidence>
<comment type="similarity">
    <text evidence="14">Belongs to the NadD family.</text>
</comment>
<dbReference type="Gene3D" id="3.40.50.620">
    <property type="entry name" value="HUPs"/>
    <property type="match status" value="1"/>
</dbReference>
<dbReference type="GO" id="GO:0008803">
    <property type="term" value="F:bis(5'-nucleosyl)-tetraphosphatase (symmetrical) activity"/>
    <property type="evidence" value="ECO:0007669"/>
    <property type="project" value="UniProtKB-EC"/>
</dbReference>
<evidence type="ECO:0000256" key="6">
    <source>
        <dbReference type="ARBA" id="ARBA00022723"/>
    </source>
</evidence>
<keyword evidence="11 14" id="KW-0520">NAD</keyword>
<keyword evidence="4 14" id="KW-0808">Transferase</keyword>
<comment type="caution">
    <text evidence="16">The sequence shown here is derived from an EMBL/GenBank/DDBJ whole genome shotgun (WGS) entry which is preliminary data.</text>
</comment>
<accession>A0A4S4G3R8</accession>
<keyword evidence="9 14" id="KW-0067">ATP-binding</keyword>
<feature type="domain" description="HD" evidence="15">
    <location>
        <begin position="256"/>
        <end position="371"/>
    </location>
</feature>
<evidence type="ECO:0000256" key="5">
    <source>
        <dbReference type="ARBA" id="ARBA00022695"/>
    </source>
</evidence>
<dbReference type="SMART" id="SM00471">
    <property type="entry name" value="HDc"/>
    <property type="match status" value="1"/>
</dbReference>
<evidence type="ECO:0000259" key="15">
    <source>
        <dbReference type="PROSITE" id="PS51831"/>
    </source>
</evidence>
<dbReference type="HAMAP" id="MF_00244">
    <property type="entry name" value="NaMN_adenylyltr"/>
    <property type="match status" value="1"/>
</dbReference>
<dbReference type="GO" id="GO:0046872">
    <property type="term" value="F:metal ion binding"/>
    <property type="evidence" value="ECO:0007669"/>
    <property type="project" value="UniProtKB-KW"/>
</dbReference>
<dbReference type="GO" id="GO:0009435">
    <property type="term" value="P:NAD+ biosynthetic process"/>
    <property type="evidence" value="ECO:0007669"/>
    <property type="project" value="UniProtKB-UniRule"/>
</dbReference>
<dbReference type="InterPro" id="IPR005249">
    <property type="entry name" value="YqeK"/>
</dbReference>
<evidence type="ECO:0000256" key="13">
    <source>
        <dbReference type="ARBA" id="ARBA00049417"/>
    </source>
</evidence>
<dbReference type="InterPro" id="IPR004821">
    <property type="entry name" value="Cyt_trans-like"/>
</dbReference>
<dbReference type="CDD" id="cd02165">
    <property type="entry name" value="NMNAT"/>
    <property type="match status" value="1"/>
</dbReference>
<reference evidence="16 17" key="1">
    <citation type="submission" date="2019-04" db="EMBL/GenBank/DDBJ databases">
        <title>Microbes associate with the intestines of laboratory mice.</title>
        <authorList>
            <person name="Navarre W."/>
            <person name="Wong E."/>
            <person name="Huang K.C."/>
            <person name="Tropini C."/>
            <person name="Ng K."/>
            <person name="Yu B."/>
        </authorList>
    </citation>
    <scope>NUCLEOTIDE SEQUENCE [LARGE SCALE GENOMIC DNA]</scope>
    <source>
        <strain evidence="16 17">NM80_B27</strain>
    </source>
</reference>
<comment type="catalytic activity">
    <reaction evidence="13">
        <text>P(1),P(4)-bis(5'-adenosyl) tetraphosphate + H2O = 2 ADP + 2 H(+)</text>
        <dbReference type="Rhea" id="RHEA:24252"/>
        <dbReference type="ChEBI" id="CHEBI:15377"/>
        <dbReference type="ChEBI" id="CHEBI:15378"/>
        <dbReference type="ChEBI" id="CHEBI:58141"/>
        <dbReference type="ChEBI" id="CHEBI:456216"/>
        <dbReference type="EC" id="3.6.1.41"/>
    </reaction>
</comment>
<evidence type="ECO:0000256" key="7">
    <source>
        <dbReference type="ARBA" id="ARBA00022741"/>
    </source>
</evidence>
<dbReference type="EMBL" id="SSTJ01000005">
    <property type="protein sequence ID" value="THG37478.1"/>
    <property type="molecule type" value="Genomic_DNA"/>
</dbReference>
<evidence type="ECO:0000256" key="10">
    <source>
        <dbReference type="ARBA" id="ARBA00023004"/>
    </source>
</evidence>
<keyword evidence="7 14" id="KW-0547">Nucleotide-binding</keyword>
<dbReference type="NCBIfam" id="TIGR00482">
    <property type="entry name" value="nicotinate (nicotinamide) nucleotide adenylyltransferase"/>
    <property type="match status" value="1"/>
</dbReference>
<comment type="pathway">
    <text evidence="2 14">Cofactor biosynthesis; NAD(+) biosynthesis; deamido-NAD(+) from nicotinate D-ribonucleotide: step 1/1.</text>
</comment>
<evidence type="ECO:0000313" key="17">
    <source>
        <dbReference type="Proteomes" id="UP000308978"/>
    </source>
</evidence>
<dbReference type="InterPro" id="IPR005248">
    <property type="entry name" value="NadD/NMNAT"/>
</dbReference>
<dbReference type="CDD" id="cd00077">
    <property type="entry name" value="HDc"/>
    <property type="match status" value="1"/>
</dbReference>
<evidence type="ECO:0000313" key="16">
    <source>
        <dbReference type="EMBL" id="THG37478.1"/>
    </source>
</evidence>
<dbReference type="Pfam" id="PF01467">
    <property type="entry name" value="CTP_transf_like"/>
    <property type="match status" value="1"/>
</dbReference>
<dbReference type="InterPro" id="IPR006674">
    <property type="entry name" value="HD_domain"/>
</dbReference>
<dbReference type="GO" id="GO:0004515">
    <property type="term" value="F:nicotinate-nucleotide adenylyltransferase activity"/>
    <property type="evidence" value="ECO:0007669"/>
    <property type="project" value="UniProtKB-UniRule"/>
</dbReference>
<protein>
    <recommendedName>
        <fullName evidence="14">Probable nicotinate-nucleotide adenylyltransferase</fullName>
        <ecNumber evidence="14">2.7.7.18</ecNumber>
    </recommendedName>
    <alternativeName>
        <fullName evidence="14">Deamido-NAD(+) diphosphorylase</fullName>
    </alternativeName>
    <alternativeName>
        <fullName evidence="14">Deamido-NAD(+) pyrophosphorylase</fullName>
    </alternativeName>
    <alternativeName>
        <fullName evidence="14">Nicotinate mononucleotide adenylyltransferase</fullName>
        <shortName evidence="14">NaMN adenylyltransferase</shortName>
    </alternativeName>
</protein>
<evidence type="ECO:0000256" key="14">
    <source>
        <dbReference type="HAMAP-Rule" id="MF_00244"/>
    </source>
</evidence>
<name>A0A4S4G3R8_9ACTN</name>
<dbReference type="PANTHER" id="PTHR39321">
    <property type="entry name" value="NICOTINATE-NUCLEOTIDE ADENYLYLTRANSFERASE-RELATED"/>
    <property type="match status" value="1"/>
</dbReference>
<comment type="function">
    <text evidence="1 14">Catalyzes the reversible adenylation of nicotinate mononucleotide (NaMN) to nicotinic acid adenine dinucleotide (NaAD).</text>
</comment>
<dbReference type="PANTHER" id="PTHR39321:SF3">
    <property type="entry name" value="PHOSPHOPANTETHEINE ADENYLYLTRANSFERASE"/>
    <property type="match status" value="1"/>
</dbReference>
<evidence type="ECO:0000256" key="2">
    <source>
        <dbReference type="ARBA" id="ARBA00005019"/>
    </source>
</evidence>
<sequence length="443" mass="48170">MGHVRSNEWVPEKEEGRRIGILGGTFDPVHAAHLVCAEAVGAALGLDRVVLMPAGVPSFKRDTAAASAEDRLSMANLAVADNPRLAYSGLEVERAGVTYTADTLRELRRRLPAGCEIVFIMGADSFLTLDRWHEAASLGGLASFAVATRPGATVDAPALARIRAACGIEPVLVPVPPLDIASRALRARVAAGEPIRYLVPDEVASFIERRGLYEARGEGEKAVDAKQGGGGDAARNDEPFFAARRDELQGRVGPRRFRHSLGVSDTAGELAHVYGVDEGEARLAGLLHDWDKGLDDPGILARADELGLELSDELRSMPRVLHGITAARALGRDFPELSPALLQAIERHTLGAPDMSDLDMVLYIADALEPGREGKRVEKLRRQIGKMGLRELFVEVYAYWVELMMERKSHIYSKTVDIWNAYMPVRRPFVASGSDDPMPYGRA</sequence>
<dbReference type="SUPFAM" id="SSF109604">
    <property type="entry name" value="HD-domain/PDEase-like"/>
    <property type="match status" value="1"/>
</dbReference>
<dbReference type="InterPro" id="IPR014729">
    <property type="entry name" value="Rossmann-like_a/b/a_fold"/>
</dbReference>
<keyword evidence="6" id="KW-0479">Metal-binding</keyword>
<dbReference type="SUPFAM" id="SSF52374">
    <property type="entry name" value="Nucleotidylyl transferase"/>
    <property type="match status" value="1"/>
</dbReference>
<evidence type="ECO:0000256" key="4">
    <source>
        <dbReference type="ARBA" id="ARBA00022679"/>
    </source>
</evidence>
<dbReference type="EC" id="2.7.7.18" evidence="14"/>
<dbReference type="NCBIfam" id="NF000840">
    <property type="entry name" value="PRK00071.1-3"/>
    <property type="match status" value="1"/>
</dbReference>
<dbReference type="RefSeq" id="WP_136434022.1">
    <property type="nucleotide sequence ID" value="NZ_JAAWMV010000001.1"/>
</dbReference>
<dbReference type="UniPathway" id="UPA00253">
    <property type="reaction ID" value="UER00332"/>
</dbReference>
<proteinExistence type="inferred from homology"/>
<dbReference type="NCBIfam" id="TIGR00488">
    <property type="entry name" value="bis(5'-nucleosyl)-tetraphosphatase (symmetrical) YqeK"/>
    <property type="match status" value="1"/>
</dbReference>
<evidence type="ECO:0000256" key="1">
    <source>
        <dbReference type="ARBA" id="ARBA00002324"/>
    </source>
</evidence>
<dbReference type="AlphaFoldDB" id="A0A4S4G3R8"/>
<evidence type="ECO:0000256" key="8">
    <source>
        <dbReference type="ARBA" id="ARBA00022801"/>
    </source>
</evidence>
<dbReference type="InterPro" id="IPR003607">
    <property type="entry name" value="HD/PDEase_dom"/>
</dbReference>
<dbReference type="Proteomes" id="UP000308978">
    <property type="component" value="Unassembled WGS sequence"/>
</dbReference>
<keyword evidence="5 14" id="KW-0548">Nucleotidyltransferase</keyword>
<dbReference type="Gene3D" id="1.10.3210.10">
    <property type="entry name" value="Hypothetical protein af1432"/>
    <property type="match status" value="1"/>
</dbReference>
<dbReference type="GO" id="GO:0005524">
    <property type="term" value="F:ATP binding"/>
    <property type="evidence" value="ECO:0007669"/>
    <property type="project" value="UniProtKB-KW"/>
</dbReference>